<dbReference type="Proteomes" id="UP000032250">
    <property type="component" value="Unassembled WGS sequence"/>
</dbReference>
<name>A0A0D1BR70_CLOBO</name>
<dbReference type="PATRIC" id="fig|1379739.3.peg.3956"/>
<dbReference type="OrthoDB" id="9096700at2"/>
<sequence>MFIRIVIVIGLAWLLQTALGFLQFKDFNKNFKELRQKGRVVIGKNKGRVKRGSVILIAIDDNCSILESRIMKGITILARFKSMEILNNQNLHSINPNILENLDQQTALAIQDGIKNYNEYYKTKEEIDSNS</sequence>
<dbReference type="RefSeq" id="WP_042384109.1">
    <property type="nucleotide sequence ID" value="NZ_JXSU01000008.1"/>
</dbReference>
<protein>
    <submittedName>
        <fullName evidence="1">Glucitol operon activator</fullName>
    </submittedName>
</protein>
<gene>
    <name evidence="1" type="ORF">N495_17885</name>
</gene>
<dbReference type="InterPro" id="IPR009693">
    <property type="entry name" value="Glucitol_operon_activator"/>
</dbReference>
<evidence type="ECO:0000313" key="1">
    <source>
        <dbReference type="EMBL" id="KIS22327.1"/>
    </source>
</evidence>
<reference evidence="1 2" key="1">
    <citation type="submission" date="2014-06" db="EMBL/GenBank/DDBJ databases">
        <title>Genome characterization of distinct group I Clostridium botulinum lineages.</title>
        <authorList>
            <person name="Giordani F."/>
            <person name="Anselmo A."/>
            <person name="Fillo S."/>
            <person name="Palozzi A.M."/>
            <person name="Fortunato A."/>
            <person name="Gentile B."/>
            <person name="Ciammaruconi A."/>
            <person name="Anniballi F."/>
            <person name="De Medici D."/>
            <person name="Lista F."/>
        </authorList>
    </citation>
    <scope>NUCLEOTIDE SEQUENCE [LARGE SCALE GENOMIC DNA]</scope>
    <source>
        <strain evidence="1 2">B2 450</strain>
    </source>
</reference>
<dbReference type="PIRSF" id="PIRSF011474">
    <property type="entry name" value="Glucitol_operon_activator"/>
    <property type="match status" value="1"/>
</dbReference>
<dbReference type="Pfam" id="PF06923">
    <property type="entry name" value="GutM"/>
    <property type="match status" value="1"/>
</dbReference>
<dbReference type="AlphaFoldDB" id="A0A0D1BR70"/>
<organism evidence="1 2">
    <name type="scientific">Clostridium botulinum B2 450</name>
    <dbReference type="NCBI Taxonomy" id="1379739"/>
    <lineage>
        <taxon>Bacteria</taxon>
        <taxon>Bacillati</taxon>
        <taxon>Bacillota</taxon>
        <taxon>Clostridia</taxon>
        <taxon>Eubacteriales</taxon>
        <taxon>Clostridiaceae</taxon>
        <taxon>Clostridium</taxon>
    </lineage>
</organism>
<dbReference type="HOGENOM" id="CLU_124480_0_0_9"/>
<comment type="caution">
    <text evidence="1">The sequence shown here is derived from an EMBL/GenBank/DDBJ whole genome shotgun (WGS) entry which is preliminary data.</text>
</comment>
<evidence type="ECO:0000313" key="2">
    <source>
        <dbReference type="Proteomes" id="UP000032250"/>
    </source>
</evidence>
<dbReference type="EMBL" id="JXSU01000008">
    <property type="protein sequence ID" value="KIS22327.1"/>
    <property type="molecule type" value="Genomic_DNA"/>
</dbReference>
<accession>A0A0D1BR70</accession>
<proteinExistence type="predicted"/>